<gene>
    <name evidence="1" type="ORF">DPMN_114997</name>
</gene>
<comment type="caution">
    <text evidence="1">The sequence shown here is derived from an EMBL/GenBank/DDBJ whole genome shotgun (WGS) entry which is preliminary data.</text>
</comment>
<accession>A0A9D4QS28</accession>
<keyword evidence="2" id="KW-1185">Reference proteome</keyword>
<evidence type="ECO:0008006" key="3">
    <source>
        <dbReference type="Google" id="ProtNLM"/>
    </source>
</evidence>
<organism evidence="1 2">
    <name type="scientific">Dreissena polymorpha</name>
    <name type="common">Zebra mussel</name>
    <name type="synonym">Mytilus polymorpha</name>
    <dbReference type="NCBI Taxonomy" id="45954"/>
    <lineage>
        <taxon>Eukaryota</taxon>
        <taxon>Metazoa</taxon>
        <taxon>Spiralia</taxon>
        <taxon>Lophotrochozoa</taxon>
        <taxon>Mollusca</taxon>
        <taxon>Bivalvia</taxon>
        <taxon>Autobranchia</taxon>
        <taxon>Heteroconchia</taxon>
        <taxon>Euheterodonta</taxon>
        <taxon>Imparidentia</taxon>
        <taxon>Neoheterodontei</taxon>
        <taxon>Myida</taxon>
        <taxon>Dreissenoidea</taxon>
        <taxon>Dreissenidae</taxon>
        <taxon>Dreissena</taxon>
    </lineage>
</organism>
<sequence>MLILLSGVCPTGWLQNKDRCYETNVVSGYWQTWFSAQQHCQSTGTSLLIIDR</sequence>
<dbReference type="AlphaFoldDB" id="A0A9D4QS28"/>
<reference evidence="1" key="2">
    <citation type="submission" date="2020-11" db="EMBL/GenBank/DDBJ databases">
        <authorList>
            <person name="McCartney M.A."/>
            <person name="Auch B."/>
            <person name="Kono T."/>
            <person name="Mallez S."/>
            <person name="Becker A."/>
            <person name="Gohl D.M."/>
            <person name="Silverstein K.A.T."/>
            <person name="Koren S."/>
            <person name="Bechman K.B."/>
            <person name="Herman A."/>
            <person name="Abrahante J.E."/>
            <person name="Garbe J."/>
        </authorList>
    </citation>
    <scope>NUCLEOTIDE SEQUENCE</scope>
    <source>
        <strain evidence="1">Duluth1</strain>
        <tissue evidence="1">Whole animal</tissue>
    </source>
</reference>
<dbReference type="EMBL" id="JAIWYP010000004">
    <property type="protein sequence ID" value="KAH3841531.1"/>
    <property type="molecule type" value="Genomic_DNA"/>
</dbReference>
<dbReference type="Proteomes" id="UP000828390">
    <property type="component" value="Unassembled WGS sequence"/>
</dbReference>
<proteinExistence type="predicted"/>
<dbReference type="InterPro" id="IPR016187">
    <property type="entry name" value="CTDL_fold"/>
</dbReference>
<evidence type="ECO:0000313" key="1">
    <source>
        <dbReference type="EMBL" id="KAH3841531.1"/>
    </source>
</evidence>
<name>A0A9D4QS28_DREPO</name>
<reference evidence="1" key="1">
    <citation type="journal article" date="2019" name="bioRxiv">
        <title>The Genome of the Zebra Mussel, Dreissena polymorpha: A Resource for Invasive Species Research.</title>
        <authorList>
            <person name="McCartney M.A."/>
            <person name="Auch B."/>
            <person name="Kono T."/>
            <person name="Mallez S."/>
            <person name="Zhang Y."/>
            <person name="Obille A."/>
            <person name="Becker A."/>
            <person name="Abrahante J.E."/>
            <person name="Garbe J."/>
            <person name="Badalamenti J.P."/>
            <person name="Herman A."/>
            <person name="Mangelson H."/>
            <person name="Liachko I."/>
            <person name="Sullivan S."/>
            <person name="Sone E.D."/>
            <person name="Koren S."/>
            <person name="Silverstein K.A.T."/>
            <person name="Beckman K.B."/>
            <person name="Gohl D.M."/>
        </authorList>
    </citation>
    <scope>NUCLEOTIDE SEQUENCE</scope>
    <source>
        <strain evidence="1">Duluth1</strain>
        <tissue evidence="1">Whole animal</tissue>
    </source>
</reference>
<evidence type="ECO:0000313" key="2">
    <source>
        <dbReference type="Proteomes" id="UP000828390"/>
    </source>
</evidence>
<dbReference type="InterPro" id="IPR016186">
    <property type="entry name" value="C-type_lectin-like/link_sf"/>
</dbReference>
<dbReference type="SUPFAM" id="SSF56436">
    <property type="entry name" value="C-type lectin-like"/>
    <property type="match status" value="1"/>
</dbReference>
<protein>
    <recommendedName>
        <fullName evidence="3">C-type lectin domain-containing protein</fullName>
    </recommendedName>
</protein>
<dbReference type="Gene3D" id="3.10.100.10">
    <property type="entry name" value="Mannose-Binding Protein A, subunit A"/>
    <property type="match status" value="1"/>
</dbReference>